<dbReference type="Gene3D" id="1.10.10.10">
    <property type="entry name" value="Winged helix-like DNA-binding domain superfamily/Winged helix DNA-binding domain"/>
    <property type="match status" value="1"/>
</dbReference>
<protein>
    <recommendedName>
        <fullName evidence="4">ArsR family transcriptional regulator</fullName>
    </recommendedName>
</protein>
<reference evidence="2 3" key="1">
    <citation type="journal article" date="1997" name="Nature">
        <title>The complete genome sequence of the hyperthermophilic, sulphate-reducing archaeon Archaeoglobus fulgidus.</title>
        <authorList>
            <person name="Klenk H.P."/>
            <person name="Clayton R.A."/>
            <person name="Tomb J."/>
            <person name="White O."/>
            <person name="Nelson K.E."/>
            <person name="Ketchum K.A."/>
            <person name="Dodson R.J."/>
            <person name="Gwinn M."/>
            <person name="Hickey E.K."/>
            <person name="Peterson J.D."/>
            <person name="Richardson D.L."/>
            <person name="Kerlavage A.R."/>
            <person name="Graham D.E."/>
            <person name="Kyrpides N.C."/>
            <person name="Fleischmann R.D."/>
            <person name="Quackenbush J."/>
            <person name="Lee N.H."/>
            <person name="Sutton G.G."/>
            <person name="Gill S."/>
            <person name="Kirkness E.F."/>
            <person name="Dougherty B.A."/>
            <person name="McKenney K."/>
            <person name="Adams M.D."/>
            <person name="Loftus B."/>
            <person name="Peterson S."/>
            <person name="Reich C.I."/>
            <person name="McNeil L.K."/>
            <person name="Badger J.H."/>
            <person name="Glodek A."/>
            <person name="Zhou L."/>
            <person name="Overbeek R."/>
            <person name="Gocayne J.D."/>
            <person name="Weidman J.F."/>
            <person name="McDonald L."/>
            <person name="Utterback T."/>
            <person name="Cotton M.D."/>
            <person name="Spriggs T."/>
            <person name="Artiach P."/>
            <person name="Kaine B.P."/>
            <person name="Sykes S.M."/>
            <person name="Sadow P.W."/>
            <person name="D'Andrea K.P."/>
            <person name="Bowman C."/>
            <person name="Fujii C."/>
            <person name="Garland S.A."/>
            <person name="Mason T.M."/>
            <person name="Olsen G.J."/>
            <person name="Fraser C.M."/>
            <person name="Smith H.O."/>
            <person name="Woese C.R."/>
            <person name="Venter J.C."/>
        </authorList>
    </citation>
    <scope>NUCLEOTIDE SEQUENCE [LARGE SCALE GENOMIC DNA]</scope>
    <source>
        <strain evidence="3">ATCC 49558 / DSM 4304 / JCM 9628 / NBRC 100126 / VC-16</strain>
    </source>
</reference>
<organism evidence="2 3">
    <name type="scientific">Archaeoglobus fulgidus (strain ATCC 49558 / DSM 4304 / JCM 9628 / NBRC 100126 / VC-16)</name>
    <dbReference type="NCBI Taxonomy" id="224325"/>
    <lineage>
        <taxon>Archaea</taxon>
        <taxon>Methanobacteriati</taxon>
        <taxon>Methanobacteriota</taxon>
        <taxon>Archaeoglobi</taxon>
        <taxon>Archaeoglobales</taxon>
        <taxon>Archaeoglobaceae</taxon>
        <taxon>Archaeoglobus</taxon>
    </lineage>
</organism>
<dbReference type="SMR" id="O29583"/>
<gene>
    <name evidence="2" type="ordered locus">AF_0674</name>
</gene>
<keyword evidence="1" id="KW-0175">Coiled coil</keyword>
<dbReference type="HOGENOM" id="CLU_163103_0_0_2"/>
<dbReference type="PIR" id="B69334">
    <property type="entry name" value="B69334"/>
</dbReference>
<dbReference type="EMBL" id="AE000782">
    <property type="protein sequence ID" value="AAB90567.1"/>
    <property type="molecule type" value="Genomic_DNA"/>
</dbReference>
<dbReference type="KEGG" id="afu:AF_0674"/>
<dbReference type="EnsemblBacteria" id="AAB90567">
    <property type="protein sequence ID" value="AAB90567"/>
    <property type="gene ID" value="AF_0674"/>
</dbReference>
<feature type="coiled-coil region" evidence="1">
    <location>
        <begin position="94"/>
        <end position="121"/>
    </location>
</feature>
<proteinExistence type="predicted"/>
<accession>O29583</accession>
<dbReference type="PaxDb" id="224325-AF_0674"/>
<keyword evidence="3" id="KW-1185">Reference proteome</keyword>
<dbReference type="STRING" id="224325.AF_0674"/>
<dbReference type="AlphaFoldDB" id="O29583"/>
<dbReference type="InterPro" id="IPR036390">
    <property type="entry name" value="WH_DNA-bd_sf"/>
</dbReference>
<dbReference type="PhylomeDB" id="O29583"/>
<evidence type="ECO:0008006" key="4">
    <source>
        <dbReference type="Google" id="ProtNLM"/>
    </source>
</evidence>
<sequence>MNHMVEELTEKEERIVQLLSETGLNRNIAKVVVFLAKAGEAVSRDIERAANLRQPEVSLAMKDLKEWGWIKERELKKKGKGRPLKCYKLTRDLKEIVSELVQNKKEEIKKIEKDLEELEKLVGLK</sequence>
<dbReference type="eggNOG" id="arCOG04377">
    <property type="taxonomic scope" value="Archaea"/>
</dbReference>
<evidence type="ECO:0000256" key="1">
    <source>
        <dbReference type="SAM" id="Coils"/>
    </source>
</evidence>
<dbReference type="Proteomes" id="UP000002199">
    <property type="component" value="Chromosome"/>
</dbReference>
<dbReference type="InterPro" id="IPR017185">
    <property type="entry name" value="UCP037373_trxn_reg"/>
</dbReference>
<evidence type="ECO:0000313" key="2">
    <source>
        <dbReference type="EMBL" id="AAB90567.1"/>
    </source>
</evidence>
<dbReference type="SUPFAM" id="SSF46785">
    <property type="entry name" value="Winged helix' DNA-binding domain"/>
    <property type="match status" value="1"/>
</dbReference>
<dbReference type="InterPro" id="IPR036388">
    <property type="entry name" value="WH-like_DNA-bd_sf"/>
</dbReference>
<evidence type="ECO:0000313" key="3">
    <source>
        <dbReference type="Proteomes" id="UP000002199"/>
    </source>
</evidence>
<dbReference type="PIRSF" id="PIRSF037373">
    <property type="entry name" value="UCP037373_trxn_reg"/>
    <property type="match status" value="1"/>
</dbReference>
<name>O29583_ARCFU</name>